<dbReference type="GO" id="GO:0030117">
    <property type="term" value="C:membrane coat"/>
    <property type="evidence" value="ECO:0007669"/>
    <property type="project" value="InterPro"/>
</dbReference>
<reference evidence="10" key="1">
    <citation type="submission" date="2023-07" db="EMBL/GenBank/DDBJ databases">
        <title>A draft genome of Kazachstania heterogenica Y-27499.</title>
        <authorList>
            <person name="Donic C."/>
            <person name="Kralova J.S."/>
            <person name="Fidel L."/>
            <person name="Ben-Dor S."/>
            <person name="Jung S."/>
        </authorList>
    </citation>
    <scope>NUCLEOTIDE SEQUENCE [LARGE SCALE GENOMIC DNA]</scope>
    <source>
        <strain evidence="10">Y27499</strain>
    </source>
</reference>
<dbReference type="PIRSF" id="PIRSF002291">
    <property type="entry name" value="AP_complex_beta"/>
    <property type="match status" value="1"/>
</dbReference>
<evidence type="ECO:0000313" key="9">
    <source>
        <dbReference type="EMBL" id="KAK5778834.1"/>
    </source>
</evidence>
<protein>
    <recommendedName>
        <fullName evidence="6">AP complex subunit beta</fullName>
    </recommendedName>
</protein>
<comment type="caution">
    <text evidence="9">The sequence shown here is derived from an EMBL/GenBank/DDBJ whole genome shotgun (WGS) entry which is preliminary data.</text>
</comment>
<name>A0AAN7W0J0_9SACH</name>
<evidence type="ECO:0000256" key="3">
    <source>
        <dbReference type="ARBA" id="ARBA00022448"/>
    </source>
</evidence>
<evidence type="ECO:0000256" key="5">
    <source>
        <dbReference type="ARBA" id="ARBA00023136"/>
    </source>
</evidence>
<dbReference type="InterPro" id="IPR011989">
    <property type="entry name" value="ARM-like"/>
</dbReference>
<dbReference type="InterPro" id="IPR002553">
    <property type="entry name" value="Clathrin/coatomer_adapt-like_N"/>
</dbReference>
<dbReference type="GO" id="GO:0030276">
    <property type="term" value="F:clathrin binding"/>
    <property type="evidence" value="ECO:0007669"/>
    <property type="project" value="InterPro"/>
</dbReference>
<feature type="compositionally biased region" description="Low complexity" evidence="7">
    <location>
        <begin position="668"/>
        <end position="679"/>
    </location>
</feature>
<feature type="region of interest" description="Disordered" evidence="7">
    <location>
        <begin position="702"/>
        <end position="729"/>
    </location>
</feature>
<dbReference type="InterPro" id="IPR016024">
    <property type="entry name" value="ARM-type_fold"/>
</dbReference>
<dbReference type="InterPro" id="IPR016342">
    <property type="entry name" value="AP_complex_bsu_1_2_4"/>
</dbReference>
<dbReference type="Proteomes" id="UP001306508">
    <property type="component" value="Unassembled WGS sequence"/>
</dbReference>
<organism evidence="9 10">
    <name type="scientific">Arxiozyma heterogenica</name>
    <dbReference type="NCBI Taxonomy" id="278026"/>
    <lineage>
        <taxon>Eukaryota</taxon>
        <taxon>Fungi</taxon>
        <taxon>Dikarya</taxon>
        <taxon>Ascomycota</taxon>
        <taxon>Saccharomycotina</taxon>
        <taxon>Saccharomycetes</taxon>
        <taxon>Saccharomycetales</taxon>
        <taxon>Saccharomycetaceae</taxon>
        <taxon>Arxiozyma</taxon>
    </lineage>
</organism>
<keyword evidence="3 6" id="KW-0813">Transport</keyword>
<dbReference type="Pfam" id="PF01602">
    <property type="entry name" value="Adaptin_N"/>
    <property type="match status" value="1"/>
</dbReference>
<dbReference type="PANTHER" id="PTHR11134">
    <property type="entry name" value="ADAPTOR COMPLEX SUBUNIT BETA FAMILY MEMBER"/>
    <property type="match status" value="1"/>
</dbReference>
<dbReference type="GO" id="GO:0016192">
    <property type="term" value="P:vesicle-mediated transport"/>
    <property type="evidence" value="ECO:0007669"/>
    <property type="project" value="InterPro"/>
</dbReference>
<evidence type="ECO:0000256" key="6">
    <source>
        <dbReference type="PIRNR" id="PIRNR002291"/>
    </source>
</evidence>
<evidence type="ECO:0000256" key="1">
    <source>
        <dbReference type="ARBA" id="ARBA00004308"/>
    </source>
</evidence>
<dbReference type="GO" id="GO:0012505">
    <property type="term" value="C:endomembrane system"/>
    <property type="evidence" value="ECO:0007669"/>
    <property type="project" value="UniProtKB-SubCell"/>
</dbReference>
<feature type="region of interest" description="Disordered" evidence="7">
    <location>
        <begin position="661"/>
        <end position="681"/>
    </location>
</feature>
<proteinExistence type="inferred from homology"/>
<gene>
    <name evidence="9" type="ORF">RI543_003759</name>
</gene>
<evidence type="ECO:0000259" key="8">
    <source>
        <dbReference type="Pfam" id="PF01602"/>
    </source>
</evidence>
<comment type="subcellular location">
    <subcellularLocation>
        <location evidence="1">Endomembrane system</location>
    </subcellularLocation>
</comment>
<dbReference type="EMBL" id="JAWIZZ010000051">
    <property type="protein sequence ID" value="KAK5778834.1"/>
    <property type="molecule type" value="Genomic_DNA"/>
</dbReference>
<evidence type="ECO:0000313" key="10">
    <source>
        <dbReference type="Proteomes" id="UP001306508"/>
    </source>
</evidence>
<evidence type="ECO:0000256" key="7">
    <source>
        <dbReference type="SAM" id="MobiDB-lite"/>
    </source>
</evidence>
<accession>A0AAN7W0J0</accession>
<keyword evidence="4 6" id="KW-0653">Protein transport</keyword>
<keyword evidence="5 6" id="KW-0472">Membrane</keyword>
<evidence type="ECO:0000256" key="2">
    <source>
        <dbReference type="ARBA" id="ARBA00006613"/>
    </source>
</evidence>
<dbReference type="GO" id="GO:0006886">
    <property type="term" value="P:intracellular protein transport"/>
    <property type="evidence" value="ECO:0007669"/>
    <property type="project" value="InterPro"/>
</dbReference>
<dbReference type="AlphaFoldDB" id="A0AAN7W0J0"/>
<sequence length="729" mass="82942">MPPLDKKIKKFLKNSIRVAPKISDKGEFGELRAGLVSPYPQTRKDAIKKTIQQMTLGKDVSPLFPDVLKNIATIDIEQKKLVYLYVMNYAEIYPELCILAVNTFVTDSQDPNPLIRCMAIRTMSMIKVDKILEYIDTPLRRTLQDDNPYVRKTAVICVAKLFQLNKQLCVELGVLEDLANALDDDNPMVISNAIASIIEINSIDPTVIDLIRLIETHVSKFLLVLNECTEWARMTILTALAEYNSRDSLEAKDIIDRVTAHLQHVNPSVVLATVKVILKNITQLDPNQYSPDSKIMKKISSALVSLMSTPPELQYVALKNIRIILEKYPEILNKELRIFYVKFNDPMYVKLEKIEILVRLVDVSNIKQCTLLLNELKEYSMEFELEFVSRSIQAMAELGIKNGNEIFIAKIADIICNEILERGGGIETIRDDCCVALSNLLRCCDMNESMVKQICSILNSWSSPEDILTSDLSKCHYIWLMTKYPNHFTTVIEKLKTFIDNFTQEESMTQVAILLSVIKLHTRLEGSVLQNLFELATSYEAVDIDVRDMAMMYWRCFSIDDSNVEKDQLINELCNNGLNPLPRIDNILEMFSPDTLEKLLNQLGTISSIYFEPLTEDILNESRKRRSQMNQNIIKSQKLNDLQDIARNELLDGHEDVLLDFGDEDDSSSNMASSNNNNNTLKELDDLFGNITQDVKNLNISQQQSNTDSNQAPSANTTTSNTQDLLDLF</sequence>
<dbReference type="SUPFAM" id="SSF48371">
    <property type="entry name" value="ARM repeat"/>
    <property type="match status" value="1"/>
</dbReference>
<comment type="function">
    <text evidence="6">Adaptins are components of the adaptor complexes which link clathrin to receptors in coated vesicles. Clathrin-associated protein complexes are believed to interact with the cytoplasmic tails of membrane proteins, leading to their selection and concentration.</text>
</comment>
<comment type="similarity">
    <text evidence="2 6">Belongs to the adaptor complexes large subunit family.</text>
</comment>
<dbReference type="Gene3D" id="1.25.10.10">
    <property type="entry name" value="Leucine-rich Repeat Variant"/>
    <property type="match status" value="1"/>
</dbReference>
<feature type="domain" description="Clathrin/coatomer adaptor adaptin-like N-terminal" evidence="8">
    <location>
        <begin position="28"/>
        <end position="559"/>
    </location>
</feature>
<keyword evidence="10" id="KW-1185">Reference proteome</keyword>
<evidence type="ECO:0000256" key="4">
    <source>
        <dbReference type="ARBA" id="ARBA00022927"/>
    </source>
</evidence>
<dbReference type="InterPro" id="IPR026739">
    <property type="entry name" value="AP_beta"/>
</dbReference>